<keyword evidence="2" id="KW-1185">Reference proteome</keyword>
<protein>
    <submittedName>
        <fullName evidence="1">Uncharacterized protein</fullName>
    </submittedName>
</protein>
<sequence>MAGYCGGPFPIGAHVYIPSSQATAGRLAAEALRTILPDLDKRAARSEDDEQRTRRRIRAQHAIAMAVPDSAIEGFTWQGDEARWPTSRYGTASATVNEDGHAVTLTAPLTLAAAERALPLLLSPPGRRPWHRIQSVYSPVGRRLVAAHPTLRILANQDRCGTATYDTIEIGRLSDNAPIVRLHLPAPQRATPEARLRLTVTTGLDLIVALIPKLAH</sequence>
<evidence type="ECO:0000313" key="2">
    <source>
        <dbReference type="Proteomes" id="UP001432014"/>
    </source>
</evidence>
<dbReference type="Proteomes" id="UP001432014">
    <property type="component" value="Chromosome"/>
</dbReference>
<dbReference type="RefSeq" id="WP_329492953.1">
    <property type="nucleotide sequence ID" value="NZ_CP108460.1"/>
</dbReference>
<reference evidence="1 2" key="1">
    <citation type="submission" date="2022-10" db="EMBL/GenBank/DDBJ databases">
        <title>The complete genomes of actinobacterial strains from the NBC collection.</title>
        <authorList>
            <person name="Joergensen T.S."/>
            <person name="Alvarez Arevalo M."/>
            <person name="Sterndorff E.B."/>
            <person name="Faurdal D."/>
            <person name="Vuksanovic O."/>
            <person name="Mourched A.-S."/>
            <person name="Charusanti P."/>
            <person name="Shaw S."/>
            <person name="Blin K."/>
            <person name="Weber T."/>
        </authorList>
    </citation>
    <scope>NUCLEOTIDE SEQUENCE [LARGE SCALE GENOMIC DNA]</scope>
    <source>
        <strain evidence="1 2">NBC_01247</strain>
    </source>
</reference>
<dbReference type="EMBL" id="CP108482">
    <property type="protein sequence ID" value="WUS54341.1"/>
    <property type="molecule type" value="Genomic_DNA"/>
</dbReference>
<organism evidence="1 2">
    <name type="scientific">Kitasatospora herbaricolor</name>
    <dbReference type="NCBI Taxonomy" id="68217"/>
    <lineage>
        <taxon>Bacteria</taxon>
        <taxon>Bacillati</taxon>
        <taxon>Actinomycetota</taxon>
        <taxon>Actinomycetes</taxon>
        <taxon>Kitasatosporales</taxon>
        <taxon>Streptomycetaceae</taxon>
        <taxon>Kitasatospora</taxon>
    </lineage>
</organism>
<evidence type="ECO:0000313" key="1">
    <source>
        <dbReference type="EMBL" id="WUS54341.1"/>
    </source>
</evidence>
<accession>A0ABZ1W0J4</accession>
<gene>
    <name evidence="1" type="ORF">OG469_01765</name>
</gene>
<proteinExistence type="predicted"/>
<name>A0ABZ1W0J4_9ACTN</name>